<evidence type="ECO:0000256" key="5">
    <source>
        <dbReference type="ARBA" id="ARBA00022679"/>
    </source>
</evidence>
<dbReference type="AlphaFoldDB" id="A0A2U3D9W1"/>
<comment type="cofactor">
    <cofactor evidence="8">
        <name>Zn(2+)</name>
        <dbReference type="ChEBI" id="CHEBI:29105"/>
    </cofactor>
</comment>
<dbReference type="Pfam" id="PF02574">
    <property type="entry name" value="S-methyl_trans"/>
    <property type="match status" value="1"/>
</dbReference>
<dbReference type="PROSITE" id="PS50970">
    <property type="entry name" value="HCY"/>
    <property type="match status" value="1"/>
</dbReference>
<keyword evidence="5 8" id="KW-0808">Transferase</keyword>
<evidence type="ECO:0000256" key="8">
    <source>
        <dbReference type="PROSITE-ProRule" id="PRU00333"/>
    </source>
</evidence>
<keyword evidence="4" id="KW-0285">Flavoprotein</keyword>
<dbReference type="InterPro" id="IPR003726">
    <property type="entry name" value="HCY_dom"/>
</dbReference>
<gene>
    <name evidence="10" type="ORF">BM613_05170</name>
</gene>
<evidence type="ECO:0000256" key="2">
    <source>
        <dbReference type="ARBA" id="ARBA00004777"/>
    </source>
</evidence>
<protein>
    <submittedName>
        <fullName evidence="10">Bifunctional homocysteine S-methyltransferase/methylenetetrahydrofolate reductase</fullName>
    </submittedName>
</protein>
<dbReference type="CDD" id="cd00537">
    <property type="entry name" value="MTHFR"/>
    <property type="match status" value="1"/>
</dbReference>
<keyword evidence="6" id="KW-0274">FAD</keyword>
<feature type="binding site" evidence="8">
    <location>
        <position position="274"/>
    </location>
    <ligand>
        <name>Zn(2+)</name>
        <dbReference type="ChEBI" id="CHEBI:29105"/>
    </ligand>
</feature>
<dbReference type="SUPFAM" id="SSF51730">
    <property type="entry name" value="FAD-linked oxidoreductase"/>
    <property type="match status" value="1"/>
</dbReference>
<dbReference type="PANTHER" id="PTHR11103">
    <property type="entry name" value="SLR1189 PROTEIN"/>
    <property type="match status" value="1"/>
</dbReference>
<proteinExistence type="predicted"/>
<keyword evidence="8" id="KW-0479">Metal-binding</keyword>
<name>A0A2U3D9W1_SULT2</name>
<dbReference type="GO" id="GO:0008168">
    <property type="term" value="F:methyltransferase activity"/>
    <property type="evidence" value="ECO:0007669"/>
    <property type="project" value="UniProtKB-UniRule"/>
</dbReference>
<dbReference type="Proteomes" id="UP000245380">
    <property type="component" value="Unassembled WGS sequence"/>
</dbReference>
<feature type="binding site" evidence="8">
    <location>
        <position position="208"/>
    </location>
    <ligand>
        <name>Zn(2+)</name>
        <dbReference type="ChEBI" id="CHEBI:29105"/>
    </ligand>
</feature>
<dbReference type="RefSeq" id="WP_109430105.1">
    <property type="nucleotide sequence ID" value="NZ_MPDK01000006.1"/>
</dbReference>
<evidence type="ECO:0000256" key="4">
    <source>
        <dbReference type="ARBA" id="ARBA00022630"/>
    </source>
</evidence>
<evidence type="ECO:0000256" key="3">
    <source>
        <dbReference type="ARBA" id="ARBA00022603"/>
    </source>
</evidence>
<dbReference type="Gene3D" id="3.20.20.330">
    <property type="entry name" value="Homocysteine-binding-like domain"/>
    <property type="match status" value="1"/>
</dbReference>
<evidence type="ECO:0000313" key="10">
    <source>
        <dbReference type="EMBL" id="PWI58061.1"/>
    </source>
</evidence>
<keyword evidence="3 8" id="KW-0489">Methyltransferase</keyword>
<dbReference type="EMBL" id="MPDK01000006">
    <property type="protein sequence ID" value="PWI58061.1"/>
    <property type="molecule type" value="Genomic_DNA"/>
</dbReference>
<reference evidence="10 11" key="1">
    <citation type="submission" date="2016-11" db="EMBL/GenBank/DDBJ databases">
        <title>Comparative genomics of Acidibacillus ferroxidans species.</title>
        <authorList>
            <person name="Oliveira G."/>
            <person name="Nunes G."/>
            <person name="Oliveira R."/>
            <person name="Araujo F."/>
            <person name="Salim A."/>
            <person name="Scholte L."/>
            <person name="Morais D."/>
            <person name="Nancucheo I."/>
            <person name="Johnson D.B."/>
            <person name="Grail B."/>
            <person name="Bittencourt J."/>
            <person name="Valadares R."/>
        </authorList>
    </citation>
    <scope>NUCLEOTIDE SEQUENCE [LARGE SCALE GENOMIC DNA]</scope>
    <source>
        <strain evidence="10 11">Y002</strain>
    </source>
</reference>
<comment type="caution">
    <text evidence="10">The sequence shown here is derived from an EMBL/GenBank/DDBJ whole genome shotgun (WGS) entry which is preliminary data.</text>
</comment>
<evidence type="ECO:0000256" key="6">
    <source>
        <dbReference type="ARBA" id="ARBA00022827"/>
    </source>
</evidence>
<dbReference type="Pfam" id="PF02219">
    <property type="entry name" value="MTHFR"/>
    <property type="match status" value="1"/>
</dbReference>
<comment type="cofactor">
    <cofactor evidence="1">
        <name>FAD</name>
        <dbReference type="ChEBI" id="CHEBI:57692"/>
    </cofactor>
</comment>
<comment type="pathway">
    <text evidence="2">One-carbon metabolism; tetrahydrofolate interconversion.</text>
</comment>
<dbReference type="SUPFAM" id="SSF82282">
    <property type="entry name" value="Homocysteine S-methyltransferase"/>
    <property type="match status" value="1"/>
</dbReference>
<dbReference type="NCBIfam" id="NF006396">
    <property type="entry name" value="PRK08645.1"/>
    <property type="match status" value="1"/>
</dbReference>
<dbReference type="InterPro" id="IPR036589">
    <property type="entry name" value="HCY_dom_sf"/>
</dbReference>
<dbReference type="PANTHER" id="PTHR11103:SF18">
    <property type="entry name" value="SLR1189 PROTEIN"/>
    <property type="match status" value="1"/>
</dbReference>
<organism evidence="10 11">
    <name type="scientific">Sulfoacidibacillus thermotolerans</name>
    <name type="common">Acidibacillus sulfuroxidans</name>
    <dbReference type="NCBI Taxonomy" id="1765684"/>
    <lineage>
        <taxon>Bacteria</taxon>
        <taxon>Bacillati</taxon>
        <taxon>Bacillota</taxon>
        <taxon>Bacilli</taxon>
        <taxon>Bacillales</taxon>
        <taxon>Alicyclobacillaceae</taxon>
        <taxon>Sulfoacidibacillus</taxon>
    </lineage>
</organism>
<evidence type="ECO:0000256" key="7">
    <source>
        <dbReference type="ARBA" id="ARBA00023002"/>
    </source>
</evidence>
<keyword evidence="8" id="KW-0862">Zinc</keyword>
<keyword evidence="7" id="KW-0560">Oxidoreductase</keyword>
<evidence type="ECO:0000313" key="11">
    <source>
        <dbReference type="Proteomes" id="UP000245380"/>
    </source>
</evidence>
<dbReference type="Gene3D" id="3.20.20.220">
    <property type="match status" value="1"/>
</dbReference>
<feature type="domain" description="Hcy-binding" evidence="9">
    <location>
        <begin position="5"/>
        <end position="288"/>
    </location>
</feature>
<dbReference type="GO" id="GO:0006555">
    <property type="term" value="P:methionine metabolic process"/>
    <property type="evidence" value="ECO:0007669"/>
    <property type="project" value="InterPro"/>
</dbReference>
<dbReference type="GO" id="GO:0004489">
    <property type="term" value="F:methylenetetrahydrofolate reductase [NAD(P)H] activity"/>
    <property type="evidence" value="ECO:0007669"/>
    <property type="project" value="InterPro"/>
</dbReference>
<accession>A0A2U3D9W1</accession>
<dbReference type="InterPro" id="IPR029041">
    <property type="entry name" value="FAD-linked_oxidoreductase-like"/>
</dbReference>
<evidence type="ECO:0000259" key="9">
    <source>
        <dbReference type="PROSITE" id="PS50970"/>
    </source>
</evidence>
<dbReference type="GO" id="GO:0046872">
    <property type="term" value="F:metal ion binding"/>
    <property type="evidence" value="ECO:0007669"/>
    <property type="project" value="UniProtKB-KW"/>
</dbReference>
<sequence>MGTGKQSLRDFIKDHLVIGDGAMATQLYRLGVPVGVCYEELSVLKPEVVATVHRSYVEAGAQLIETNTFGAHRAGLERYGLEGQLKEINRAAVRLARAAAKDDAFVVGTIGSVTGARRTLAPPIDLQRAYAEQASALLEEDPDAILLETFLDFRELQTALRVVRNLTDKPIMAQLALLDLHVTRDGVAVEEAFRRLYAQGADVIGLNCRFGPADMQRVLQAITVPEHAALSVYPNAGLLSMTDGEYAYPSEPEYFAAAAVQFRALGVRIIGGCCGTTPDHVRAMAQAVGQLSPLAPAAKKVLTEKRIQQVEPIVTAEVTRSQPVQTIFRNDGAHVGIEPVSEKVRREYTVIVELDPPKDLFAEKFLVGAQALRDAGADAVTLADNSLAMTRMSNMALGALMKQRGVEPLLHISCRDRNLIGQQSHLMGLHALGISQILVVTGDPSRFGDLPGATSVFDVSSFDMIRMVKQLNQGIAFSGKTLEETATFVVGAAFNPHVRHFDKAIKRLERKVEAGADFIMTQPIFDPDFFAVLYDATKHLAVPIFVGVMPLLSQRNAEFLHNEVPGISLSQEARRRMSLFQGARAREEGVAIARELIDAAMEHFHGIYLITPLLRYEMTADLTRYVKEKAKMMHNDH</sequence>
<dbReference type="InterPro" id="IPR003171">
    <property type="entry name" value="Mehydrof_redctse-like"/>
</dbReference>
<dbReference type="UniPathway" id="UPA00193"/>
<dbReference type="GO" id="GO:0032259">
    <property type="term" value="P:methylation"/>
    <property type="evidence" value="ECO:0007669"/>
    <property type="project" value="UniProtKB-KW"/>
</dbReference>
<feature type="binding site" evidence="8">
    <location>
        <position position="273"/>
    </location>
    <ligand>
        <name>Zn(2+)</name>
        <dbReference type="ChEBI" id="CHEBI:29105"/>
    </ligand>
</feature>
<dbReference type="OrthoDB" id="9803687at2"/>
<evidence type="ECO:0000256" key="1">
    <source>
        <dbReference type="ARBA" id="ARBA00001974"/>
    </source>
</evidence>
<keyword evidence="11" id="KW-1185">Reference proteome</keyword>
<dbReference type="GO" id="GO:0035999">
    <property type="term" value="P:tetrahydrofolate interconversion"/>
    <property type="evidence" value="ECO:0007669"/>
    <property type="project" value="UniProtKB-UniPathway"/>
</dbReference>